<protein>
    <submittedName>
        <fullName evidence="1">Uncharacterized protein</fullName>
    </submittedName>
</protein>
<evidence type="ECO:0000313" key="1">
    <source>
        <dbReference type="EMBL" id="ORY54131.1"/>
    </source>
</evidence>
<sequence length="146" mass="16448">MQVYLDYLITILQDQDLIKELNIFQNSEDFSKVINFLSTLSQHTEQTQINNFGLQSLNMINQTKSSKSSTDEFDLDLDDPELMNIAQQAITQQSLAQQAITQQAIAQQTITQQPGLLSQPVFNPCEEIIDDIIDDNALNDNGGVNR</sequence>
<accession>A0A1Y2D4C1</accession>
<dbReference type="Proteomes" id="UP000193920">
    <property type="component" value="Unassembled WGS sequence"/>
</dbReference>
<name>A0A1Y2D4C1_9FUNG</name>
<comment type="caution">
    <text evidence="1">The sequence shown here is derived from an EMBL/GenBank/DDBJ whole genome shotgun (WGS) entry which is preliminary data.</text>
</comment>
<dbReference type="EMBL" id="MCOG01000088">
    <property type="protein sequence ID" value="ORY54131.1"/>
    <property type="molecule type" value="Genomic_DNA"/>
</dbReference>
<feature type="non-terminal residue" evidence="1">
    <location>
        <position position="146"/>
    </location>
</feature>
<dbReference type="OrthoDB" id="2140736at2759"/>
<proteinExistence type="predicted"/>
<gene>
    <name evidence="1" type="ORF">LY90DRAFT_412940</name>
</gene>
<evidence type="ECO:0000313" key="2">
    <source>
        <dbReference type="Proteomes" id="UP000193920"/>
    </source>
</evidence>
<keyword evidence="2" id="KW-1185">Reference proteome</keyword>
<reference evidence="1 2" key="1">
    <citation type="submission" date="2016-08" db="EMBL/GenBank/DDBJ databases">
        <title>A Parts List for Fungal Cellulosomes Revealed by Comparative Genomics.</title>
        <authorList>
            <consortium name="DOE Joint Genome Institute"/>
            <person name="Haitjema C.H."/>
            <person name="Gilmore S.P."/>
            <person name="Henske J.K."/>
            <person name="Solomon K.V."/>
            <person name="De Groot R."/>
            <person name="Kuo A."/>
            <person name="Mondo S.J."/>
            <person name="Salamov A.A."/>
            <person name="Labutti K."/>
            <person name="Zhao Z."/>
            <person name="Chiniquy J."/>
            <person name="Barry K."/>
            <person name="Brewer H.M."/>
            <person name="Purvine S.O."/>
            <person name="Wright A.T."/>
            <person name="Boxma B."/>
            <person name="Van Alen T."/>
            <person name="Hackstein J.H."/>
            <person name="Baker S.E."/>
            <person name="Grigoriev I.V."/>
            <person name="O'Malley M.A."/>
        </authorList>
    </citation>
    <scope>NUCLEOTIDE SEQUENCE [LARGE SCALE GENOMIC DNA]</scope>
    <source>
        <strain evidence="1 2">G1</strain>
    </source>
</reference>
<organism evidence="1 2">
    <name type="scientific">Neocallimastix californiae</name>
    <dbReference type="NCBI Taxonomy" id="1754190"/>
    <lineage>
        <taxon>Eukaryota</taxon>
        <taxon>Fungi</taxon>
        <taxon>Fungi incertae sedis</taxon>
        <taxon>Chytridiomycota</taxon>
        <taxon>Chytridiomycota incertae sedis</taxon>
        <taxon>Neocallimastigomycetes</taxon>
        <taxon>Neocallimastigales</taxon>
        <taxon>Neocallimastigaceae</taxon>
        <taxon>Neocallimastix</taxon>
    </lineage>
</organism>
<dbReference type="AlphaFoldDB" id="A0A1Y2D4C1"/>